<organism evidence="1 2">
    <name type="scientific">Caldalkalibacillus thermarum (strain TA2.A1)</name>
    <dbReference type="NCBI Taxonomy" id="986075"/>
    <lineage>
        <taxon>Bacteria</taxon>
        <taxon>Bacillati</taxon>
        <taxon>Bacillota</taxon>
        <taxon>Bacilli</taxon>
        <taxon>Bacillales</taxon>
        <taxon>Bacillaceae</taxon>
        <taxon>Caldalkalibacillus</taxon>
    </lineage>
</organism>
<proteinExistence type="predicted"/>
<reference evidence="1 2" key="1">
    <citation type="journal article" date="2020" name="Extremophiles">
        <title>Genomic analysis of Caldalkalibacillus thermarum TA2.A1 reveals aerobic alkaliphilic metabolism and evolutionary hallmarks linking alkaliphilic bacteria and plant life.</title>
        <authorList>
            <person name="de Jong S.I."/>
            <person name="van den Broek M.A."/>
            <person name="Merkel A.Y."/>
            <person name="de la Torre Cortes P."/>
            <person name="Kalamorz F."/>
            <person name="Cook G.M."/>
            <person name="van Loosdrecht M.C.M."/>
            <person name="McMillan D.G.G."/>
        </authorList>
    </citation>
    <scope>NUCLEOTIDE SEQUENCE [LARGE SCALE GENOMIC DNA]</scope>
    <source>
        <strain evidence="1 2">TA2.A1</strain>
    </source>
</reference>
<evidence type="ECO:0000313" key="2">
    <source>
        <dbReference type="Proteomes" id="UP000825179"/>
    </source>
</evidence>
<dbReference type="RefSeq" id="WP_222822756.1">
    <property type="nucleotide sequence ID" value="NZ_CP082237.1"/>
</dbReference>
<gene>
    <name evidence="1" type="ORF">HUR95_15880</name>
</gene>
<dbReference type="KEGG" id="cthu:HUR95_15880"/>
<sequence>MARKKPAEKSAGKTSNLIIIDDKVIITRKGEKVKSFSPSGERAREKVIPFPSKNPENLHSSENGEWSRLWESVNGVVVILSDLSPAKRWLIFWAAVFILTLLGL</sequence>
<accession>A0A8X8L725</accession>
<dbReference type="EMBL" id="CP082237">
    <property type="protein sequence ID" value="QZT33682.1"/>
    <property type="molecule type" value="Genomic_DNA"/>
</dbReference>
<dbReference type="Proteomes" id="UP000825179">
    <property type="component" value="Chromosome"/>
</dbReference>
<protein>
    <submittedName>
        <fullName evidence="1">Uncharacterized protein</fullName>
    </submittedName>
</protein>
<keyword evidence="2" id="KW-1185">Reference proteome</keyword>
<dbReference type="AlphaFoldDB" id="A0A8X8L725"/>
<name>A0A8X8L725_CALTT</name>
<evidence type="ECO:0000313" key="1">
    <source>
        <dbReference type="EMBL" id="QZT33682.1"/>
    </source>
</evidence>